<dbReference type="InterPro" id="IPR029069">
    <property type="entry name" value="HotDog_dom_sf"/>
</dbReference>
<accession>A0ABV7KU93</accession>
<comment type="caution">
    <text evidence="2">The sequence shown here is derived from an EMBL/GenBank/DDBJ whole genome shotgun (WGS) entry which is preliminary data.</text>
</comment>
<evidence type="ECO:0000313" key="2">
    <source>
        <dbReference type="EMBL" id="MFC3225874.1"/>
    </source>
</evidence>
<proteinExistence type="predicted"/>
<gene>
    <name evidence="2" type="ORF">ACFOGJ_01440</name>
</gene>
<reference evidence="3" key="1">
    <citation type="journal article" date="2019" name="Int. J. Syst. Evol. Microbiol.">
        <title>The Global Catalogue of Microorganisms (GCM) 10K type strain sequencing project: providing services to taxonomists for standard genome sequencing and annotation.</title>
        <authorList>
            <consortium name="The Broad Institute Genomics Platform"/>
            <consortium name="The Broad Institute Genome Sequencing Center for Infectious Disease"/>
            <person name="Wu L."/>
            <person name="Ma J."/>
        </authorList>
    </citation>
    <scope>NUCLEOTIDE SEQUENCE [LARGE SCALE GENOMIC DNA]</scope>
    <source>
        <strain evidence="3">KCTC 42964</strain>
    </source>
</reference>
<dbReference type="CDD" id="cd00586">
    <property type="entry name" value="4HBT"/>
    <property type="match status" value="1"/>
</dbReference>
<evidence type="ECO:0000313" key="3">
    <source>
        <dbReference type="Proteomes" id="UP001595528"/>
    </source>
</evidence>
<dbReference type="PANTHER" id="PTHR31793:SF37">
    <property type="entry name" value="ACYL-COA THIOESTER HYDROLASE YBGC"/>
    <property type="match status" value="1"/>
</dbReference>
<dbReference type="Pfam" id="PF13279">
    <property type="entry name" value="4HBT_2"/>
    <property type="match status" value="1"/>
</dbReference>
<dbReference type="GO" id="GO:0016787">
    <property type="term" value="F:hydrolase activity"/>
    <property type="evidence" value="ECO:0007669"/>
    <property type="project" value="UniProtKB-KW"/>
</dbReference>
<dbReference type="PANTHER" id="PTHR31793">
    <property type="entry name" value="4-HYDROXYBENZOYL-COA THIOESTERASE FAMILY MEMBER"/>
    <property type="match status" value="1"/>
</dbReference>
<sequence>MAQPVFRTEILVGWGDCDPLGIVYYPNYFSWFDDGTHGLLGGAGFSQRQIIERFGVLGTPLVDAGAKFRQPSSYGDVLQLETRVETWSSKSFRMAHLLSRNGAPAVEGWEIRVFLAEDPEQPGRRRAVAVPAAFRAALEG</sequence>
<keyword evidence="1 2" id="KW-0378">Hydrolase</keyword>
<dbReference type="Proteomes" id="UP001595528">
    <property type="component" value="Unassembled WGS sequence"/>
</dbReference>
<dbReference type="SUPFAM" id="SSF54637">
    <property type="entry name" value="Thioesterase/thiol ester dehydrase-isomerase"/>
    <property type="match status" value="1"/>
</dbReference>
<dbReference type="Gene3D" id="3.10.129.10">
    <property type="entry name" value="Hotdog Thioesterase"/>
    <property type="match status" value="1"/>
</dbReference>
<evidence type="ECO:0000256" key="1">
    <source>
        <dbReference type="ARBA" id="ARBA00022801"/>
    </source>
</evidence>
<name>A0ABV7KU93_9PROT</name>
<dbReference type="EC" id="3.1.2.-" evidence="2"/>
<dbReference type="InterPro" id="IPR050563">
    <property type="entry name" value="4-hydroxybenzoyl-CoA_TE"/>
</dbReference>
<dbReference type="RefSeq" id="WP_379897614.1">
    <property type="nucleotide sequence ID" value="NZ_JBHRTR010000005.1"/>
</dbReference>
<keyword evidence="3" id="KW-1185">Reference proteome</keyword>
<protein>
    <submittedName>
        <fullName evidence="2">Acyl-CoA thioesterase</fullName>
        <ecNumber evidence="2">3.1.2.-</ecNumber>
    </submittedName>
</protein>
<dbReference type="EMBL" id="JBHRTR010000005">
    <property type="protein sequence ID" value="MFC3225874.1"/>
    <property type="molecule type" value="Genomic_DNA"/>
</dbReference>
<organism evidence="2 3">
    <name type="scientific">Marinibaculum pumilum</name>
    <dbReference type="NCBI Taxonomy" id="1766165"/>
    <lineage>
        <taxon>Bacteria</taxon>
        <taxon>Pseudomonadati</taxon>
        <taxon>Pseudomonadota</taxon>
        <taxon>Alphaproteobacteria</taxon>
        <taxon>Rhodospirillales</taxon>
        <taxon>Rhodospirillaceae</taxon>
        <taxon>Marinibaculum</taxon>
    </lineage>
</organism>